<proteinExistence type="predicted"/>
<dbReference type="RefSeq" id="WP_190461472.1">
    <property type="nucleotide sequence ID" value="NZ_JACJPW010000003.1"/>
</dbReference>
<gene>
    <name evidence="1" type="ORF">H6G03_01795</name>
</gene>
<dbReference type="Pfam" id="PF04199">
    <property type="entry name" value="Cyclase"/>
    <property type="match status" value="1"/>
</dbReference>
<reference evidence="1" key="1">
    <citation type="journal article" date="2015" name="ISME J.">
        <title>Draft Genome Sequence of Streptomyces incarnatus NRRL8089, which Produces the Nucleoside Antibiotic Sinefungin.</title>
        <authorList>
            <person name="Oshima K."/>
            <person name="Hattori M."/>
            <person name="Shimizu H."/>
            <person name="Fukuda K."/>
            <person name="Nemoto M."/>
            <person name="Inagaki K."/>
            <person name="Tamura T."/>
        </authorList>
    </citation>
    <scope>NUCLEOTIDE SEQUENCE</scope>
    <source>
        <strain evidence="1">FACHB-1375</strain>
    </source>
</reference>
<evidence type="ECO:0000313" key="1">
    <source>
        <dbReference type="EMBL" id="MBD2179854.1"/>
    </source>
</evidence>
<dbReference type="PANTHER" id="PTHR31118">
    <property type="entry name" value="CYCLASE-LIKE PROTEIN 2"/>
    <property type="match status" value="1"/>
</dbReference>
<dbReference type="GO" id="GO:0019441">
    <property type="term" value="P:L-tryptophan catabolic process to kynurenine"/>
    <property type="evidence" value="ECO:0007669"/>
    <property type="project" value="InterPro"/>
</dbReference>
<name>A0A926V9P0_9CYAN</name>
<dbReference type="PANTHER" id="PTHR31118:SF12">
    <property type="entry name" value="CYCLASE-LIKE PROTEIN 2"/>
    <property type="match status" value="1"/>
</dbReference>
<dbReference type="EMBL" id="JACJPW010000003">
    <property type="protein sequence ID" value="MBD2179854.1"/>
    <property type="molecule type" value="Genomic_DNA"/>
</dbReference>
<dbReference type="Gene3D" id="3.50.30.50">
    <property type="entry name" value="Putative cyclase"/>
    <property type="match status" value="1"/>
</dbReference>
<dbReference type="InterPro" id="IPR007325">
    <property type="entry name" value="KFase/CYL"/>
</dbReference>
<dbReference type="Proteomes" id="UP000641646">
    <property type="component" value="Unassembled WGS sequence"/>
</dbReference>
<dbReference type="GO" id="GO:0004061">
    <property type="term" value="F:arylformamidase activity"/>
    <property type="evidence" value="ECO:0007669"/>
    <property type="project" value="InterPro"/>
</dbReference>
<sequence length="280" mass="31142">MRTIALVAGGLVMAGLGAGIVLAVSPKQLKQPTLAEAYQTIKSKQFVDLTHAFEPGIPHWKGFPDEKRETLYWYEPNVGKLGAGFWAEMFCHAGQWGTHVDPPAHFIKGLRTVDKLDLKEMILPLVVIDVHQKVAQNPDYTITMEDIKAWEAKHGLIPEGAFVAMRTDWSKRWPNAAAMQNKDSNGVAHYPGWSMEVLKYLYETRKITASGHEPTDTDPGIATSKDDYSLETYILKQNRYQIELLTNLDKVPEAGAVVVVSFPKPKNGSGFPARVFAILP</sequence>
<dbReference type="InterPro" id="IPR037175">
    <property type="entry name" value="KFase_sf"/>
</dbReference>
<protein>
    <submittedName>
        <fullName evidence="1">Cyclase family protein</fullName>
    </submittedName>
</protein>
<dbReference type="AlphaFoldDB" id="A0A926V9P0"/>
<keyword evidence="2" id="KW-1185">Reference proteome</keyword>
<evidence type="ECO:0000313" key="2">
    <source>
        <dbReference type="Proteomes" id="UP000641646"/>
    </source>
</evidence>
<reference evidence="1" key="2">
    <citation type="submission" date="2020-08" db="EMBL/GenBank/DDBJ databases">
        <authorList>
            <person name="Chen M."/>
            <person name="Teng W."/>
            <person name="Zhao L."/>
            <person name="Hu C."/>
            <person name="Zhou Y."/>
            <person name="Han B."/>
            <person name="Song L."/>
            <person name="Shu W."/>
        </authorList>
    </citation>
    <scope>NUCLEOTIDE SEQUENCE</scope>
    <source>
        <strain evidence="1">FACHB-1375</strain>
    </source>
</reference>
<dbReference type="SUPFAM" id="SSF102198">
    <property type="entry name" value="Putative cyclase"/>
    <property type="match status" value="1"/>
</dbReference>
<organism evidence="1 2">
    <name type="scientific">Aerosakkonema funiforme FACHB-1375</name>
    <dbReference type="NCBI Taxonomy" id="2949571"/>
    <lineage>
        <taxon>Bacteria</taxon>
        <taxon>Bacillati</taxon>
        <taxon>Cyanobacteriota</taxon>
        <taxon>Cyanophyceae</taxon>
        <taxon>Oscillatoriophycideae</taxon>
        <taxon>Aerosakkonematales</taxon>
        <taxon>Aerosakkonemataceae</taxon>
        <taxon>Aerosakkonema</taxon>
    </lineage>
</organism>
<accession>A0A926V9P0</accession>
<comment type="caution">
    <text evidence="1">The sequence shown here is derived from an EMBL/GenBank/DDBJ whole genome shotgun (WGS) entry which is preliminary data.</text>
</comment>